<organism evidence="1 2">
    <name type="scientific">Trifolium medium</name>
    <dbReference type="NCBI Taxonomy" id="97028"/>
    <lineage>
        <taxon>Eukaryota</taxon>
        <taxon>Viridiplantae</taxon>
        <taxon>Streptophyta</taxon>
        <taxon>Embryophyta</taxon>
        <taxon>Tracheophyta</taxon>
        <taxon>Spermatophyta</taxon>
        <taxon>Magnoliopsida</taxon>
        <taxon>eudicotyledons</taxon>
        <taxon>Gunneridae</taxon>
        <taxon>Pentapetalae</taxon>
        <taxon>rosids</taxon>
        <taxon>fabids</taxon>
        <taxon>Fabales</taxon>
        <taxon>Fabaceae</taxon>
        <taxon>Papilionoideae</taxon>
        <taxon>50 kb inversion clade</taxon>
        <taxon>NPAAA clade</taxon>
        <taxon>Hologalegina</taxon>
        <taxon>IRL clade</taxon>
        <taxon>Trifolieae</taxon>
        <taxon>Trifolium</taxon>
    </lineage>
</organism>
<reference evidence="1 2" key="1">
    <citation type="journal article" date="2018" name="Front. Plant Sci.">
        <title>Red Clover (Trifolium pratense) and Zigzag Clover (T. medium) - A Picture of Genomic Similarities and Differences.</title>
        <authorList>
            <person name="Dluhosova J."/>
            <person name="Istvanek J."/>
            <person name="Nedelnik J."/>
            <person name="Repkova J."/>
        </authorList>
    </citation>
    <scope>NUCLEOTIDE SEQUENCE [LARGE SCALE GENOMIC DNA]</scope>
    <source>
        <strain evidence="2">cv. 10/8</strain>
        <tissue evidence="1">Leaf</tissue>
    </source>
</reference>
<dbReference type="EMBL" id="LXQA010177050">
    <property type="protein sequence ID" value="MCI30097.1"/>
    <property type="molecule type" value="Genomic_DNA"/>
</dbReference>
<protein>
    <submittedName>
        <fullName evidence="1">Uncharacterized protein</fullName>
    </submittedName>
</protein>
<evidence type="ECO:0000313" key="1">
    <source>
        <dbReference type="EMBL" id="MCI30097.1"/>
    </source>
</evidence>
<dbReference type="Proteomes" id="UP000265520">
    <property type="component" value="Unassembled WGS sequence"/>
</dbReference>
<sequence>MKKKGRLSIPDNFFYESTVTNQVWRENLGLLDSELNMHLKFSLEPKTLFVKKDFVENPEFEVFKAEVKEELSSQKKDIQELMNNQRAMAARQEDMSADLKAILTILSQK</sequence>
<proteinExistence type="predicted"/>
<comment type="caution">
    <text evidence="1">The sequence shown here is derived from an EMBL/GenBank/DDBJ whole genome shotgun (WGS) entry which is preliminary data.</text>
</comment>
<name>A0A392R1H0_9FABA</name>
<keyword evidence="2" id="KW-1185">Reference proteome</keyword>
<evidence type="ECO:0000313" key="2">
    <source>
        <dbReference type="Proteomes" id="UP000265520"/>
    </source>
</evidence>
<dbReference type="AlphaFoldDB" id="A0A392R1H0"/>
<accession>A0A392R1H0</accession>